<dbReference type="STRING" id="225164.V4AXW0"/>
<dbReference type="HOGENOM" id="CLU_1031667_0_0_1"/>
<gene>
    <name evidence="2" type="ORF">LOTGIDRAFT_172133</name>
</gene>
<proteinExistence type="predicted"/>
<feature type="signal peptide" evidence="1">
    <location>
        <begin position="1"/>
        <end position="30"/>
    </location>
</feature>
<dbReference type="OMA" id="NHGNTGY"/>
<protein>
    <recommendedName>
        <fullName evidence="4">Spaetzle domain-containing protein</fullName>
    </recommendedName>
</protein>
<reference evidence="2 3" key="1">
    <citation type="journal article" date="2013" name="Nature">
        <title>Insights into bilaterian evolution from three spiralian genomes.</title>
        <authorList>
            <person name="Simakov O."/>
            <person name="Marletaz F."/>
            <person name="Cho S.J."/>
            <person name="Edsinger-Gonzales E."/>
            <person name="Havlak P."/>
            <person name="Hellsten U."/>
            <person name="Kuo D.H."/>
            <person name="Larsson T."/>
            <person name="Lv J."/>
            <person name="Arendt D."/>
            <person name="Savage R."/>
            <person name="Osoegawa K."/>
            <person name="de Jong P."/>
            <person name="Grimwood J."/>
            <person name="Chapman J.A."/>
            <person name="Shapiro H."/>
            <person name="Aerts A."/>
            <person name="Otillar R.P."/>
            <person name="Terry A.Y."/>
            <person name="Boore J.L."/>
            <person name="Grigoriev I.V."/>
            <person name="Lindberg D.R."/>
            <person name="Seaver E.C."/>
            <person name="Weisblat D.A."/>
            <person name="Putnam N.H."/>
            <person name="Rokhsar D.S."/>
        </authorList>
    </citation>
    <scope>NUCLEOTIDE SEQUENCE [LARGE SCALE GENOMIC DNA]</scope>
</reference>
<dbReference type="RefSeq" id="XP_009046961.1">
    <property type="nucleotide sequence ID" value="XM_009048713.1"/>
</dbReference>
<accession>V4AXW0</accession>
<evidence type="ECO:0000256" key="1">
    <source>
        <dbReference type="SAM" id="SignalP"/>
    </source>
</evidence>
<dbReference type="GeneID" id="20242013"/>
<keyword evidence="1" id="KW-0732">Signal</keyword>
<organism evidence="2 3">
    <name type="scientific">Lottia gigantea</name>
    <name type="common">Giant owl limpet</name>
    <dbReference type="NCBI Taxonomy" id="225164"/>
    <lineage>
        <taxon>Eukaryota</taxon>
        <taxon>Metazoa</taxon>
        <taxon>Spiralia</taxon>
        <taxon>Lophotrochozoa</taxon>
        <taxon>Mollusca</taxon>
        <taxon>Gastropoda</taxon>
        <taxon>Patellogastropoda</taxon>
        <taxon>Lottioidea</taxon>
        <taxon>Lottiidae</taxon>
        <taxon>Lottia</taxon>
    </lineage>
</organism>
<evidence type="ECO:0008006" key="4">
    <source>
        <dbReference type="Google" id="ProtNLM"/>
    </source>
</evidence>
<evidence type="ECO:0000313" key="3">
    <source>
        <dbReference type="Proteomes" id="UP000030746"/>
    </source>
</evidence>
<dbReference type="KEGG" id="lgi:LOTGIDRAFT_172133"/>
<name>V4AXW0_LOTGI</name>
<dbReference type="AlphaFoldDB" id="V4AXW0"/>
<sequence length="270" mass="29641">MEEDWICAKMNALNLVVVLIVLYQTQYSSAKDITTSLGGSKPVANSGTPNAAAKLDGSSRSGLGFDTAFFNNFNSLHGGGLNTGYSTFGAQCPMQTDILDNLRLSDDPEGYPVDAIAAELALRPQFAAFLVDQAVLPGTDPTIPEDPRFLTANMTCPFIRKQLWSFFKNSSSICWVLQNFQAQILYADCLFKTCQFCSNPFGFNTENQCLKQYETVSAYVFCPSIGFPRIISERFIIPRYCTCKVVNCQTQTLHHPGIGGYGGFGTFGKK</sequence>
<keyword evidence="3" id="KW-1185">Reference proteome</keyword>
<dbReference type="OrthoDB" id="6123692at2759"/>
<feature type="chain" id="PRO_5004717285" description="Spaetzle domain-containing protein" evidence="1">
    <location>
        <begin position="31"/>
        <end position="270"/>
    </location>
</feature>
<dbReference type="Proteomes" id="UP000030746">
    <property type="component" value="Unassembled WGS sequence"/>
</dbReference>
<dbReference type="EMBL" id="KB200274">
    <property type="protein sequence ID" value="ESP02378.1"/>
    <property type="molecule type" value="Genomic_DNA"/>
</dbReference>
<dbReference type="CTD" id="20242013"/>
<evidence type="ECO:0000313" key="2">
    <source>
        <dbReference type="EMBL" id="ESP02378.1"/>
    </source>
</evidence>